<keyword evidence="4" id="KW-0539">Nucleus</keyword>
<dbReference type="SUPFAM" id="SSF101941">
    <property type="entry name" value="NAC domain"/>
    <property type="match status" value="1"/>
</dbReference>
<reference evidence="6" key="1">
    <citation type="journal article" date="2023" name="Science">
        <title>Elucidation of the pathway for biosynthesis of saponin adjuvants from the soapbark tree.</title>
        <authorList>
            <person name="Reed J."/>
            <person name="Orme A."/>
            <person name="El-Demerdash A."/>
            <person name="Owen C."/>
            <person name="Martin L.B.B."/>
            <person name="Misra R.C."/>
            <person name="Kikuchi S."/>
            <person name="Rejzek M."/>
            <person name="Martin A.C."/>
            <person name="Harkess A."/>
            <person name="Leebens-Mack J."/>
            <person name="Louveau T."/>
            <person name="Stephenson M.J."/>
            <person name="Osbourn A."/>
        </authorList>
    </citation>
    <scope>NUCLEOTIDE SEQUENCE</scope>
    <source>
        <strain evidence="6">S10</strain>
    </source>
</reference>
<evidence type="ECO:0000256" key="1">
    <source>
        <dbReference type="ARBA" id="ARBA00023015"/>
    </source>
</evidence>
<evidence type="ECO:0000256" key="3">
    <source>
        <dbReference type="ARBA" id="ARBA00023163"/>
    </source>
</evidence>
<keyword evidence="3" id="KW-0804">Transcription</keyword>
<accession>A0AAD7PSH9</accession>
<dbReference type="AlphaFoldDB" id="A0AAD7PSH9"/>
<dbReference type="InterPro" id="IPR003441">
    <property type="entry name" value="NAC-dom"/>
</dbReference>
<keyword evidence="2" id="KW-0238">DNA-binding</keyword>
<evidence type="ECO:0000259" key="5">
    <source>
        <dbReference type="PROSITE" id="PS51005"/>
    </source>
</evidence>
<sequence>MGEPHGLVEANWCPSLPPGCRFYPSEEQLLSYYLTNKNTNANRDENFYNYNLISELDLYDYDPFELPEIACFPYGSGGRKRHWYCYTDSIVKKTKGKSRKVKSGYWRRNGRVRDVLGRGGKLVLGTRTRFVFYLGNSQKDAVKTDWVLYEYALVDHLKASFVVCWVFVKSHLRYSISEIGLSSCAEESFSAVRRIGIQHDGLETKVRDDNSIDRDIKMPMYQTSLFGDLDDHRLNATSVSVASFQCPSGIQANQQGGLSGYADGEAFTAQHLHSILEEDYVELDDLVD</sequence>
<evidence type="ECO:0000313" key="6">
    <source>
        <dbReference type="EMBL" id="KAJ7966596.1"/>
    </source>
</evidence>
<dbReference type="Gene3D" id="2.170.150.80">
    <property type="entry name" value="NAC domain"/>
    <property type="match status" value="1"/>
</dbReference>
<dbReference type="GO" id="GO:0006355">
    <property type="term" value="P:regulation of DNA-templated transcription"/>
    <property type="evidence" value="ECO:0007669"/>
    <property type="project" value="InterPro"/>
</dbReference>
<dbReference type="KEGG" id="qsa:O6P43_016046"/>
<feature type="domain" description="NAC" evidence="5">
    <location>
        <begin position="16"/>
        <end position="169"/>
    </location>
</feature>
<name>A0AAD7PSH9_QUISA</name>
<keyword evidence="1" id="KW-0805">Transcription regulation</keyword>
<dbReference type="EMBL" id="JARAOO010000006">
    <property type="protein sequence ID" value="KAJ7966596.1"/>
    <property type="molecule type" value="Genomic_DNA"/>
</dbReference>
<proteinExistence type="predicted"/>
<gene>
    <name evidence="6" type="ORF">O6P43_016046</name>
</gene>
<comment type="caution">
    <text evidence="6">The sequence shown here is derived from an EMBL/GenBank/DDBJ whole genome shotgun (WGS) entry which is preliminary data.</text>
</comment>
<dbReference type="GO" id="GO:0003677">
    <property type="term" value="F:DNA binding"/>
    <property type="evidence" value="ECO:0007669"/>
    <property type="project" value="UniProtKB-KW"/>
</dbReference>
<keyword evidence="7" id="KW-1185">Reference proteome</keyword>
<dbReference type="Proteomes" id="UP001163823">
    <property type="component" value="Chromosome 6"/>
</dbReference>
<dbReference type="InterPro" id="IPR036093">
    <property type="entry name" value="NAC_dom_sf"/>
</dbReference>
<dbReference type="PROSITE" id="PS51005">
    <property type="entry name" value="NAC"/>
    <property type="match status" value="1"/>
</dbReference>
<protein>
    <submittedName>
        <fullName evidence="6">NAC domain protein</fullName>
    </submittedName>
</protein>
<organism evidence="6 7">
    <name type="scientific">Quillaja saponaria</name>
    <name type="common">Soap bark tree</name>
    <dbReference type="NCBI Taxonomy" id="32244"/>
    <lineage>
        <taxon>Eukaryota</taxon>
        <taxon>Viridiplantae</taxon>
        <taxon>Streptophyta</taxon>
        <taxon>Embryophyta</taxon>
        <taxon>Tracheophyta</taxon>
        <taxon>Spermatophyta</taxon>
        <taxon>Magnoliopsida</taxon>
        <taxon>eudicotyledons</taxon>
        <taxon>Gunneridae</taxon>
        <taxon>Pentapetalae</taxon>
        <taxon>rosids</taxon>
        <taxon>fabids</taxon>
        <taxon>Fabales</taxon>
        <taxon>Quillajaceae</taxon>
        <taxon>Quillaja</taxon>
    </lineage>
</organism>
<dbReference type="PANTHER" id="PTHR31744">
    <property type="entry name" value="PROTEIN CUP-SHAPED COTYLEDON 2-RELATED"/>
    <property type="match status" value="1"/>
</dbReference>
<evidence type="ECO:0000256" key="2">
    <source>
        <dbReference type="ARBA" id="ARBA00023125"/>
    </source>
</evidence>
<evidence type="ECO:0000313" key="7">
    <source>
        <dbReference type="Proteomes" id="UP001163823"/>
    </source>
</evidence>
<dbReference type="Pfam" id="PF02365">
    <property type="entry name" value="NAM"/>
    <property type="match status" value="1"/>
</dbReference>
<evidence type="ECO:0000256" key="4">
    <source>
        <dbReference type="ARBA" id="ARBA00023242"/>
    </source>
</evidence>